<keyword evidence="10 11" id="KW-0456">Lyase</keyword>
<dbReference type="GO" id="GO:0008198">
    <property type="term" value="F:ferrous iron binding"/>
    <property type="evidence" value="ECO:0007669"/>
    <property type="project" value="TreeGrafter"/>
</dbReference>
<proteinExistence type="inferred from homology"/>
<accession>A0A3B0REU0</accession>
<comment type="pathway">
    <text evidence="5">Carbohydrate metabolism; pentose and glucuronate interconversion.</text>
</comment>
<evidence type="ECO:0000256" key="10">
    <source>
        <dbReference type="ARBA" id="ARBA00023239"/>
    </source>
</evidence>
<dbReference type="PIRSF" id="PIRSF016049">
    <property type="entry name" value="Man_dehyd"/>
    <property type="match status" value="1"/>
</dbReference>
<evidence type="ECO:0000256" key="9">
    <source>
        <dbReference type="ARBA" id="ARBA00023211"/>
    </source>
</evidence>
<dbReference type="GO" id="GO:0042840">
    <property type="term" value="P:D-glucuronate catabolic process"/>
    <property type="evidence" value="ECO:0007669"/>
    <property type="project" value="TreeGrafter"/>
</dbReference>
<gene>
    <name evidence="11" type="ORF">MNBD_ALPHA02-2480</name>
</gene>
<evidence type="ECO:0000256" key="1">
    <source>
        <dbReference type="ARBA" id="ARBA00001794"/>
    </source>
</evidence>
<comment type="similarity">
    <text evidence="6">Belongs to the mannonate dehydratase family.</text>
</comment>
<protein>
    <recommendedName>
        <fullName evidence="7">mannonate dehydratase</fullName>
        <ecNumber evidence="7">4.2.1.8</ecNumber>
    </recommendedName>
</protein>
<dbReference type="PANTHER" id="PTHR30387">
    <property type="entry name" value="MANNONATE DEHYDRATASE"/>
    <property type="match status" value="1"/>
</dbReference>
<dbReference type="NCBIfam" id="TIGR00695">
    <property type="entry name" value="uxuA"/>
    <property type="match status" value="1"/>
</dbReference>
<comment type="function">
    <text evidence="4">Catalyzes the dehydration of D-mannonate.</text>
</comment>
<dbReference type="EMBL" id="UOED01000011">
    <property type="protein sequence ID" value="VAV86598.1"/>
    <property type="molecule type" value="Genomic_DNA"/>
</dbReference>
<keyword evidence="9" id="KW-0464">Manganese</keyword>
<evidence type="ECO:0000256" key="4">
    <source>
        <dbReference type="ARBA" id="ARBA00002713"/>
    </source>
</evidence>
<dbReference type="AlphaFoldDB" id="A0A3B0REU0"/>
<dbReference type="Pfam" id="PF03786">
    <property type="entry name" value="UxuA"/>
    <property type="match status" value="1"/>
</dbReference>
<keyword evidence="8" id="KW-0408">Iron</keyword>
<dbReference type="Gene3D" id="3.20.20.150">
    <property type="entry name" value="Divalent-metal-dependent TIM barrel enzymes"/>
    <property type="match status" value="1"/>
</dbReference>
<name>A0A3B0REU0_9ZZZZ</name>
<dbReference type="HAMAP" id="MF_00106">
    <property type="entry name" value="UxuA"/>
    <property type="match status" value="1"/>
</dbReference>
<dbReference type="GO" id="GO:0008927">
    <property type="term" value="F:mannonate dehydratase activity"/>
    <property type="evidence" value="ECO:0007669"/>
    <property type="project" value="UniProtKB-EC"/>
</dbReference>
<organism evidence="11">
    <name type="scientific">hydrothermal vent metagenome</name>
    <dbReference type="NCBI Taxonomy" id="652676"/>
    <lineage>
        <taxon>unclassified sequences</taxon>
        <taxon>metagenomes</taxon>
        <taxon>ecological metagenomes</taxon>
    </lineage>
</organism>
<evidence type="ECO:0000256" key="2">
    <source>
        <dbReference type="ARBA" id="ARBA00001936"/>
    </source>
</evidence>
<comment type="cofactor">
    <cofactor evidence="3">
        <name>Fe(2+)</name>
        <dbReference type="ChEBI" id="CHEBI:29033"/>
    </cofactor>
</comment>
<dbReference type="NCBIfam" id="NF003027">
    <property type="entry name" value="PRK03906.1"/>
    <property type="match status" value="1"/>
</dbReference>
<dbReference type="InterPro" id="IPR036237">
    <property type="entry name" value="Xyl_isomerase-like_sf"/>
</dbReference>
<dbReference type="EC" id="4.2.1.8" evidence="7"/>
<evidence type="ECO:0000256" key="8">
    <source>
        <dbReference type="ARBA" id="ARBA00023004"/>
    </source>
</evidence>
<evidence type="ECO:0000256" key="7">
    <source>
        <dbReference type="ARBA" id="ARBA00012927"/>
    </source>
</evidence>
<reference evidence="11" key="1">
    <citation type="submission" date="2018-06" db="EMBL/GenBank/DDBJ databases">
        <authorList>
            <person name="Zhirakovskaya E."/>
        </authorList>
    </citation>
    <scope>NUCLEOTIDE SEQUENCE</scope>
</reference>
<evidence type="ECO:0000256" key="5">
    <source>
        <dbReference type="ARBA" id="ARBA00004892"/>
    </source>
</evidence>
<evidence type="ECO:0000256" key="6">
    <source>
        <dbReference type="ARBA" id="ARBA00007389"/>
    </source>
</evidence>
<comment type="cofactor">
    <cofactor evidence="2">
        <name>Mn(2+)</name>
        <dbReference type="ChEBI" id="CHEBI:29035"/>
    </cofactor>
</comment>
<dbReference type="GO" id="GO:0030145">
    <property type="term" value="F:manganese ion binding"/>
    <property type="evidence" value="ECO:0007669"/>
    <property type="project" value="TreeGrafter"/>
</dbReference>
<evidence type="ECO:0000256" key="3">
    <source>
        <dbReference type="ARBA" id="ARBA00001954"/>
    </source>
</evidence>
<evidence type="ECO:0000313" key="11">
    <source>
        <dbReference type="EMBL" id="VAV86598.1"/>
    </source>
</evidence>
<comment type="catalytic activity">
    <reaction evidence="1">
        <text>D-mannonate = 2-dehydro-3-deoxy-D-gluconate + H2O</text>
        <dbReference type="Rhea" id="RHEA:20097"/>
        <dbReference type="ChEBI" id="CHEBI:15377"/>
        <dbReference type="ChEBI" id="CHEBI:17767"/>
        <dbReference type="ChEBI" id="CHEBI:57990"/>
        <dbReference type="EC" id="4.2.1.8"/>
    </reaction>
</comment>
<dbReference type="SUPFAM" id="SSF51658">
    <property type="entry name" value="Xylose isomerase-like"/>
    <property type="match status" value="1"/>
</dbReference>
<sequence>MRESWRWFGPDDPVSLDDIRQTGATDIVSALYDIPAGEPWTLADIRAYQDMIEGGENSPLRWSVVESIPVHEHIKMGKPDIAPYIAAFIETMENLAVCGIKTIVYNFMPVVDATRTELYYRLPSGATALRFDQQQLCVFDLFILERSGAEKDYSTGEMERAGAVFQAMSDQDKERLSQNIMAGLPGRMTDSYHMPEFKKALAQYEGIDRQQLQNNLYYFLSEILPAAERLGVKLAIHPDDPPRGMFGLPRIICTADDLEDLFRVLPSPANGVTLCVGTFGSRPDNDLPAMARKFGPRIFFSHLRGVRKDREDPRSFYEAAHLDSDVDIIVVIESLLQEEKRREKDAMFKGDTDIPIRPDHGHQMMDDLNKTGGNPGYTAIGRLRGLAEIRGVIRTLKHLSG</sequence>
<dbReference type="PANTHER" id="PTHR30387:SF2">
    <property type="entry name" value="MANNONATE DEHYDRATASE"/>
    <property type="match status" value="1"/>
</dbReference>
<dbReference type="InterPro" id="IPR004628">
    <property type="entry name" value="Man_deHydtase"/>
</dbReference>